<gene>
    <name evidence="2" type="ORF">OWO01_02385</name>
</gene>
<evidence type="ECO:0000259" key="1">
    <source>
        <dbReference type="Pfam" id="PF02557"/>
    </source>
</evidence>
<dbReference type="PROSITE" id="PS51257">
    <property type="entry name" value="PROKAR_LIPOPROTEIN"/>
    <property type="match status" value="1"/>
</dbReference>
<organism evidence="2 3">
    <name type="scientific">Natronobacillus azotifigens</name>
    <dbReference type="NCBI Taxonomy" id="472978"/>
    <lineage>
        <taxon>Bacteria</taxon>
        <taxon>Bacillati</taxon>
        <taxon>Bacillota</taxon>
        <taxon>Bacilli</taxon>
        <taxon>Bacillales</taxon>
        <taxon>Bacillaceae</taxon>
        <taxon>Natronobacillus</taxon>
    </lineage>
</organism>
<accession>A0A9J6R8U7</accession>
<dbReference type="GO" id="GO:0006508">
    <property type="term" value="P:proteolysis"/>
    <property type="evidence" value="ECO:0007669"/>
    <property type="project" value="InterPro"/>
</dbReference>
<dbReference type="PANTHER" id="PTHR34385">
    <property type="entry name" value="D-ALANYL-D-ALANINE CARBOXYPEPTIDASE"/>
    <property type="match status" value="1"/>
</dbReference>
<reference evidence="2" key="1">
    <citation type="submission" date="2022-11" db="EMBL/GenBank/DDBJ databases">
        <title>WGS of Natronobacillus azotifigens 24KS-1, an anaerobic diazotrophic haloalkaliphile from soda-rich habitats.</title>
        <authorList>
            <person name="Sorokin D.Y."/>
            <person name="Merkel A.Y."/>
        </authorList>
    </citation>
    <scope>NUCLEOTIDE SEQUENCE</scope>
    <source>
        <strain evidence="2">24KS-1</strain>
    </source>
</reference>
<dbReference type="SUPFAM" id="SSF55166">
    <property type="entry name" value="Hedgehog/DD-peptidase"/>
    <property type="match status" value="1"/>
</dbReference>
<protein>
    <submittedName>
        <fullName evidence="2">M15 family metallopeptidase</fullName>
    </submittedName>
</protein>
<dbReference type="RefSeq" id="WP_268778825.1">
    <property type="nucleotide sequence ID" value="NZ_JAPRAT010000003.1"/>
</dbReference>
<comment type="caution">
    <text evidence="2">The sequence shown here is derived from an EMBL/GenBank/DDBJ whole genome shotgun (WGS) entry which is preliminary data.</text>
</comment>
<dbReference type="InterPro" id="IPR058193">
    <property type="entry name" value="VanY/YodJ_core_dom"/>
</dbReference>
<dbReference type="CDD" id="cd14852">
    <property type="entry name" value="LD-carboxypeptidase"/>
    <property type="match status" value="1"/>
</dbReference>
<proteinExistence type="predicted"/>
<keyword evidence="3" id="KW-1185">Reference proteome</keyword>
<evidence type="ECO:0000313" key="3">
    <source>
        <dbReference type="Proteomes" id="UP001084197"/>
    </source>
</evidence>
<dbReference type="Gene3D" id="3.30.1380.10">
    <property type="match status" value="1"/>
</dbReference>
<evidence type="ECO:0000313" key="2">
    <source>
        <dbReference type="EMBL" id="MCZ0702056.1"/>
    </source>
</evidence>
<name>A0A9J6R8U7_9BACI</name>
<dbReference type="Pfam" id="PF02557">
    <property type="entry name" value="VanY"/>
    <property type="match status" value="1"/>
</dbReference>
<dbReference type="EMBL" id="JAPRAT010000003">
    <property type="protein sequence ID" value="MCZ0702056.1"/>
    <property type="molecule type" value="Genomic_DNA"/>
</dbReference>
<dbReference type="InterPro" id="IPR003709">
    <property type="entry name" value="VanY-like_core_dom"/>
</dbReference>
<feature type="domain" description="D-alanyl-D-alanine carboxypeptidase-like core" evidence="1">
    <location>
        <begin position="118"/>
        <end position="245"/>
    </location>
</feature>
<dbReference type="PANTHER" id="PTHR34385:SF1">
    <property type="entry name" value="PEPTIDOGLYCAN L-ALANYL-D-GLUTAMATE ENDOPEPTIDASE CWLK"/>
    <property type="match status" value="1"/>
</dbReference>
<dbReference type="AlphaFoldDB" id="A0A9J6R8U7"/>
<dbReference type="GO" id="GO:0008233">
    <property type="term" value="F:peptidase activity"/>
    <property type="evidence" value="ECO:0007669"/>
    <property type="project" value="InterPro"/>
</dbReference>
<dbReference type="Proteomes" id="UP001084197">
    <property type="component" value="Unassembled WGS sequence"/>
</dbReference>
<dbReference type="InterPro" id="IPR009045">
    <property type="entry name" value="Zn_M74/Hedgehog-like"/>
</dbReference>
<sequence length="267" mass="30012">MRIHGFILVLFLSSLLLMGCQPFDSFFTTENAVQREAIDVPKSIEERTSEKVLFSLEVEIDEHIAEIDEETDTVVVSNPDSIEVMVNKQRRLPEGYEPTDLVDPNVSHAVGQGDPRRLMRAEAAEALESLFAHAESEGLELVAVSGYRSYDRQKVIYENNVAARGQEHADQFSARPGTSEHQTGLAMDISAASVALALDQAFEQTSEGSWVAEHAHLHGFILRYPDGKTDITGYAYEPWHFRYVGEELATEIYEKDLTLEEYFGYGY</sequence>
<dbReference type="InterPro" id="IPR052179">
    <property type="entry name" value="DD-CPase-like"/>
</dbReference>